<comment type="similarity">
    <text evidence="2">Belongs to the patched family.</text>
</comment>
<evidence type="ECO:0000256" key="4">
    <source>
        <dbReference type="ARBA" id="ARBA00022989"/>
    </source>
</evidence>
<dbReference type="AlphaFoldDB" id="A0A914UYM6"/>
<feature type="transmembrane region" description="Helical" evidence="7">
    <location>
        <begin position="413"/>
        <end position="440"/>
    </location>
</feature>
<feature type="transmembrane region" description="Helical" evidence="7">
    <location>
        <begin position="478"/>
        <end position="500"/>
    </location>
</feature>
<evidence type="ECO:0000256" key="3">
    <source>
        <dbReference type="ARBA" id="ARBA00022692"/>
    </source>
</evidence>
<sequence>MRLMRNYVGDFYGALGFSIGSHPYVYLASSVAISLALLSGLIRVQLVDDIRTGYSQEGSPSLRERAIFTEYSNFTTSPYGMAIMAVAKDGGSMLREQHLAEVVRLSKFALYDLNVTVDGNPFTFQNVCKNRCKLNYGVEAFMNSLNKQRELQAAGKPLNPEIILDYPQSFYGTTKLMTSYYFYGVRRAEHPSSDAITPIEHVWLIAFWFFGEKGEGATFEAVKNLEMKLYDISVDENETSLLDVHVYGDEIANREVLQGAQNIFWDFLTGFALMFAFVAITVSASAPAGERLTTVNFILVSTAILSPLLAAGSMLGFLSALGYNVNSIMCMTPFLILGIGVDDAFLIIHSWRRHAQDPRQQQQQQQQQQQRLTVADRMSASLRDVGPSITITSITNTLAFAIGALTPTPQIRMFCIGTALAVFADFILELCLFSSMLAIVGGRPTTRRRAVVTGPAAVRQPSRTEKFLRSYCRFLTSWPAIIGGFLFTVGLWTMSIYGITRMTTTFSPEKTFSSDSKLRESIKVVERMYDEQMAVTIIMNKPPDISNATEYQLFYEAIATLEGYPNSCEPERNQVWLRQYEKFDREAFQLALAWSDENYTLSYDSLPEYLHDDPMASNSVKYYFDKNGKVQVERMGMLMCFKNMSQWADRSKMIIEWRKVSANYSNFNMTVFIYDATLYDVILNVNPVTIRAIVITLLCMAGVCMFFIPSVCSVIVASACIVSISIAVVGFLSWLGMDMDPITMVNILMAVGFNVDYTAHISYHFHKTGASSDGIAVSKAERLYGTLSAVGFPMIQAGISTAICVLPLIFNDIYIFLAFVNTICLVVAFGLVHGLFILPVVLAALPAYCTGGGKCTSRRENLQSDETMEEMQAINSDGNQQ</sequence>
<evidence type="ECO:0000256" key="5">
    <source>
        <dbReference type="ARBA" id="ARBA00023136"/>
    </source>
</evidence>
<dbReference type="InterPro" id="IPR000731">
    <property type="entry name" value="SSD"/>
</dbReference>
<keyword evidence="4 7" id="KW-1133">Transmembrane helix</keyword>
<feature type="transmembrane region" description="Helical" evidence="7">
    <location>
        <begin position="816"/>
        <end position="849"/>
    </location>
</feature>
<dbReference type="Proteomes" id="UP000887566">
    <property type="component" value="Unplaced"/>
</dbReference>
<feature type="transmembrane region" description="Helical" evidence="7">
    <location>
        <begin position="297"/>
        <end position="321"/>
    </location>
</feature>
<feature type="transmembrane region" description="Helical" evidence="7">
    <location>
        <begin position="24"/>
        <end position="42"/>
    </location>
</feature>
<dbReference type="InterPro" id="IPR051697">
    <property type="entry name" value="Patched_domain-protein"/>
</dbReference>
<feature type="transmembrane region" description="Helical" evidence="7">
    <location>
        <begin position="385"/>
        <end position="406"/>
    </location>
</feature>
<feature type="transmembrane region" description="Helical" evidence="7">
    <location>
        <begin position="714"/>
        <end position="735"/>
    </location>
</feature>
<keyword evidence="3 7" id="KW-0812">Transmembrane</keyword>
<dbReference type="GO" id="GO:0006897">
    <property type="term" value="P:endocytosis"/>
    <property type="evidence" value="ECO:0007669"/>
    <property type="project" value="TreeGrafter"/>
</dbReference>
<keyword evidence="5 7" id="KW-0472">Membrane</keyword>
<evidence type="ECO:0000313" key="9">
    <source>
        <dbReference type="Proteomes" id="UP000887566"/>
    </source>
</evidence>
<dbReference type="PANTHER" id="PTHR10796">
    <property type="entry name" value="PATCHED-RELATED"/>
    <property type="match status" value="1"/>
</dbReference>
<dbReference type="GO" id="GO:0018996">
    <property type="term" value="P:molting cycle, collagen and cuticulin-based cuticle"/>
    <property type="evidence" value="ECO:0007669"/>
    <property type="project" value="TreeGrafter"/>
</dbReference>
<organism evidence="9 10">
    <name type="scientific">Plectus sambesii</name>
    <dbReference type="NCBI Taxonomy" id="2011161"/>
    <lineage>
        <taxon>Eukaryota</taxon>
        <taxon>Metazoa</taxon>
        <taxon>Ecdysozoa</taxon>
        <taxon>Nematoda</taxon>
        <taxon>Chromadorea</taxon>
        <taxon>Plectida</taxon>
        <taxon>Plectina</taxon>
        <taxon>Plectoidea</taxon>
        <taxon>Plectidae</taxon>
        <taxon>Plectus</taxon>
    </lineage>
</organism>
<dbReference type="InterPro" id="IPR003392">
    <property type="entry name" value="PTHD_SSD"/>
</dbReference>
<keyword evidence="6" id="KW-0325">Glycoprotein</keyword>
<evidence type="ECO:0000313" key="10">
    <source>
        <dbReference type="WBParaSite" id="PSAMB.scaffold136size73733.g2462.t1"/>
    </source>
</evidence>
<evidence type="ECO:0000259" key="8">
    <source>
        <dbReference type="PROSITE" id="PS50156"/>
    </source>
</evidence>
<name>A0A914UYM6_9BILA</name>
<feature type="transmembrane region" description="Helical" evidence="7">
    <location>
        <begin position="688"/>
        <end position="708"/>
    </location>
</feature>
<dbReference type="PROSITE" id="PS50156">
    <property type="entry name" value="SSD"/>
    <property type="match status" value="1"/>
</dbReference>
<evidence type="ECO:0000256" key="7">
    <source>
        <dbReference type="SAM" id="Phobius"/>
    </source>
</evidence>
<feature type="domain" description="SSD" evidence="8">
    <location>
        <begin position="263"/>
        <end position="439"/>
    </location>
</feature>
<feature type="transmembrane region" description="Helical" evidence="7">
    <location>
        <begin position="263"/>
        <end position="285"/>
    </location>
</feature>
<protein>
    <submittedName>
        <fullName evidence="10">SSD domain-containing protein</fullName>
    </submittedName>
</protein>
<reference evidence="10" key="1">
    <citation type="submission" date="2022-11" db="UniProtKB">
        <authorList>
            <consortium name="WormBaseParasite"/>
        </authorList>
    </citation>
    <scope>IDENTIFICATION</scope>
</reference>
<dbReference type="GO" id="GO:0030659">
    <property type="term" value="C:cytoplasmic vesicle membrane"/>
    <property type="evidence" value="ECO:0007669"/>
    <property type="project" value="TreeGrafter"/>
</dbReference>
<evidence type="ECO:0000256" key="6">
    <source>
        <dbReference type="ARBA" id="ARBA00023180"/>
    </source>
</evidence>
<proteinExistence type="inferred from homology"/>
<dbReference type="Gene3D" id="1.20.1640.10">
    <property type="entry name" value="Multidrug efflux transporter AcrB transmembrane domain"/>
    <property type="match status" value="2"/>
</dbReference>
<dbReference type="Pfam" id="PF02460">
    <property type="entry name" value="Patched"/>
    <property type="match status" value="1"/>
</dbReference>
<comment type="subcellular location">
    <subcellularLocation>
        <location evidence="1">Membrane</location>
        <topology evidence="1">Multi-pass membrane protein</topology>
    </subcellularLocation>
</comment>
<evidence type="ECO:0000256" key="2">
    <source>
        <dbReference type="ARBA" id="ARBA00005585"/>
    </source>
</evidence>
<dbReference type="PANTHER" id="PTHR10796:SF94">
    <property type="entry name" value="SSD DOMAIN-CONTAINING PROTEIN"/>
    <property type="match status" value="1"/>
</dbReference>
<dbReference type="WBParaSite" id="PSAMB.scaffold136size73733.g2462.t1">
    <property type="protein sequence ID" value="PSAMB.scaffold136size73733.g2462.t1"/>
    <property type="gene ID" value="PSAMB.scaffold136size73733.g2462"/>
</dbReference>
<evidence type="ECO:0000256" key="1">
    <source>
        <dbReference type="ARBA" id="ARBA00004141"/>
    </source>
</evidence>
<accession>A0A914UYM6</accession>
<dbReference type="SUPFAM" id="SSF82866">
    <property type="entry name" value="Multidrug efflux transporter AcrB transmembrane domain"/>
    <property type="match status" value="2"/>
</dbReference>
<dbReference type="GO" id="GO:0005886">
    <property type="term" value="C:plasma membrane"/>
    <property type="evidence" value="ECO:0007669"/>
    <property type="project" value="TreeGrafter"/>
</dbReference>
<keyword evidence="9" id="KW-1185">Reference proteome</keyword>
<feature type="transmembrane region" description="Helical" evidence="7">
    <location>
        <begin position="789"/>
        <end position="810"/>
    </location>
</feature>